<feature type="domain" description="Translation initiation factor 3 C-terminal" evidence="6">
    <location>
        <begin position="84"/>
        <end position="148"/>
    </location>
</feature>
<comment type="subcellular location">
    <subcellularLocation>
        <location evidence="5">Cytoplasm</location>
    </subcellularLocation>
</comment>
<comment type="similarity">
    <text evidence="1 5">Belongs to the IF-3 family.</text>
</comment>
<proteinExistence type="inferred from homology"/>
<sequence>MFKRPRINNQIITFSLRVIDEAGNNLGIIELSRALQMAKEKEMDLIEISPNASPPIAKIMDFGKYKYQEKKKDREASKKTRESETKIIRLKIGTSQHDLETKAKQASEFFKEGHRVKIEMPLRGQAKYLDKNFLKGRIERILPLITENCKIVEGPKQGPFGFGIIIEKVK</sequence>
<evidence type="ECO:0000259" key="7">
    <source>
        <dbReference type="Pfam" id="PF05198"/>
    </source>
</evidence>
<feature type="domain" description="Translation initiation factor 3 N-terminal" evidence="7">
    <location>
        <begin position="7"/>
        <end position="76"/>
    </location>
</feature>
<organism evidence="8 9">
    <name type="scientific">Candidatus Tagabacteria bacterium RIFCSPLOWO2_01_FULL_42_9</name>
    <dbReference type="NCBI Taxonomy" id="1802296"/>
    <lineage>
        <taxon>Bacteria</taxon>
        <taxon>Candidatus Tagaibacteriota</taxon>
    </lineage>
</organism>
<dbReference type="PANTHER" id="PTHR10938:SF0">
    <property type="entry name" value="TRANSLATION INITIATION FACTOR IF-3, MITOCHONDRIAL"/>
    <property type="match status" value="1"/>
</dbReference>
<dbReference type="GO" id="GO:0005737">
    <property type="term" value="C:cytoplasm"/>
    <property type="evidence" value="ECO:0007669"/>
    <property type="project" value="UniProtKB-SubCell"/>
</dbReference>
<dbReference type="GO" id="GO:0032790">
    <property type="term" value="P:ribosome disassembly"/>
    <property type="evidence" value="ECO:0007669"/>
    <property type="project" value="TreeGrafter"/>
</dbReference>
<dbReference type="InterPro" id="IPR036788">
    <property type="entry name" value="T_IF-3_C_sf"/>
</dbReference>
<dbReference type="InterPro" id="IPR001288">
    <property type="entry name" value="Translation_initiation_fac_3"/>
</dbReference>
<evidence type="ECO:0000259" key="6">
    <source>
        <dbReference type="Pfam" id="PF00707"/>
    </source>
</evidence>
<dbReference type="Gene3D" id="3.10.20.80">
    <property type="entry name" value="Translation initiation factor 3 (IF-3), N-terminal domain"/>
    <property type="match status" value="1"/>
</dbReference>
<keyword evidence="2 5" id="KW-0396">Initiation factor</keyword>
<dbReference type="Gene3D" id="3.30.110.10">
    <property type="entry name" value="Translation initiation factor 3 (IF-3), C-terminal domain"/>
    <property type="match status" value="1"/>
</dbReference>
<dbReference type="EMBL" id="MHRA01000020">
    <property type="protein sequence ID" value="OHA15496.1"/>
    <property type="molecule type" value="Genomic_DNA"/>
</dbReference>
<keyword evidence="3 5" id="KW-0648">Protein biosynthesis</keyword>
<dbReference type="Pfam" id="PF05198">
    <property type="entry name" value="IF3_N"/>
    <property type="match status" value="1"/>
</dbReference>
<comment type="function">
    <text evidence="5">IF-3 binds to the 30S ribosomal subunit and shifts the equilibrium between 70S ribosomes and their 50S and 30S subunits in favor of the free subunits, thus enhancing the availability of 30S subunits on which protein synthesis initiation begins.</text>
</comment>
<dbReference type="InterPro" id="IPR019813">
    <property type="entry name" value="Translation_initiation_fac3_CS"/>
</dbReference>
<evidence type="ECO:0000256" key="5">
    <source>
        <dbReference type="RuleBase" id="RU000646"/>
    </source>
</evidence>
<evidence type="ECO:0000256" key="2">
    <source>
        <dbReference type="ARBA" id="ARBA00022540"/>
    </source>
</evidence>
<dbReference type="InterPro" id="IPR019814">
    <property type="entry name" value="Translation_initiation_fac_3_N"/>
</dbReference>
<dbReference type="GO" id="GO:0003743">
    <property type="term" value="F:translation initiation factor activity"/>
    <property type="evidence" value="ECO:0007669"/>
    <property type="project" value="UniProtKB-UniRule"/>
</dbReference>
<dbReference type="Pfam" id="PF00707">
    <property type="entry name" value="IF3_C"/>
    <property type="match status" value="1"/>
</dbReference>
<comment type="subunit">
    <text evidence="5">Monomer.</text>
</comment>
<dbReference type="NCBIfam" id="TIGR00168">
    <property type="entry name" value="infC"/>
    <property type="match status" value="1"/>
</dbReference>
<dbReference type="PROSITE" id="PS00938">
    <property type="entry name" value="IF3"/>
    <property type="match status" value="1"/>
</dbReference>
<evidence type="ECO:0000256" key="1">
    <source>
        <dbReference type="ARBA" id="ARBA00005439"/>
    </source>
</evidence>
<dbReference type="GO" id="GO:0043022">
    <property type="term" value="F:ribosome binding"/>
    <property type="evidence" value="ECO:0007669"/>
    <property type="project" value="TreeGrafter"/>
</dbReference>
<gene>
    <name evidence="8" type="ORF">A3A10_02360</name>
</gene>
<dbReference type="InterPro" id="IPR036787">
    <property type="entry name" value="T_IF-3_N_sf"/>
</dbReference>
<comment type="caution">
    <text evidence="8">The sequence shown here is derived from an EMBL/GenBank/DDBJ whole genome shotgun (WGS) entry which is preliminary data.</text>
</comment>
<dbReference type="Proteomes" id="UP000178116">
    <property type="component" value="Unassembled WGS sequence"/>
</dbReference>
<dbReference type="AlphaFoldDB" id="A0A1G2LV60"/>
<reference evidence="8 9" key="1">
    <citation type="journal article" date="2016" name="Nat. Commun.">
        <title>Thousands of microbial genomes shed light on interconnected biogeochemical processes in an aquifer system.</title>
        <authorList>
            <person name="Anantharaman K."/>
            <person name="Brown C.T."/>
            <person name="Hug L.A."/>
            <person name="Sharon I."/>
            <person name="Castelle C.J."/>
            <person name="Probst A.J."/>
            <person name="Thomas B.C."/>
            <person name="Singh A."/>
            <person name="Wilkins M.J."/>
            <person name="Karaoz U."/>
            <person name="Brodie E.L."/>
            <person name="Williams K.H."/>
            <person name="Hubbard S.S."/>
            <person name="Banfield J.F."/>
        </authorList>
    </citation>
    <scope>NUCLEOTIDE SEQUENCE [LARGE SCALE GENOMIC DNA]</scope>
</reference>
<dbReference type="SUPFAM" id="SSF54364">
    <property type="entry name" value="Translation initiation factor IF3, N-terminal domain"/>
    <property type="match status" value="1"/>
</dbReference>
<name>A0A1G2LV60_9BACT</name>
<evidence type="ECO:0000256" key="3">
    <source>
        <dbReference type="ARBA" id="ARBA00022917"/>
    </source>
</evidence>
<evidence type="ECO:0000313" key="9">
    <source>
        <dbReference type="Proteomes" id="UP000178116"/>
    </source>
</evidence>
<protein>
    <recommendedName>
        <fullName evidence="4 5">Translation initiation factor IF-3</fullName>
    </recommendedName>
</protein>
<accession>A0A1G2LV60</accession>
<evidence type="ECO:0000256" key="4">
    <source>
        <dbReference type="NCBIfam" id="TIGR00168"/>
    </source>
</evidence>
<evidence type="ECO:0000313" key="8">
    <source>
        <dbReference type="EMBL" id="OHA15496.1"/>
    </source>
</evidence>
<dbReference type="InterPro" id="IPR019815">
    <property type="entry name" value="Translation_initiation_fac_3_C"/>
</dbReference>
<dbReference type="SUPFAM" id="SSF55200">
    <property type="entry name" value="Translation initiation factor IF3, C-terminal domain"/>
    <property type="match status" value="1"/>
</dbReference>
<dbReference type="PANTHER" id="PTHR10938">
    <property type="entry name" value="TRANSLATION INITIATION FACTOR IF-3"/>
    <property type="match status" value="1"/>
</dbReference>